<dbReference type="Pfam" id="PF13279">
    <property type="entry name" value="4HBT_2"/>
    <property type="match status" value="1"/>
</dbReference>
<dbReference type="PANTHER" id="PTHR31793">
    <property type="entry name" value="4-HYDROXYBENZOYL-COA THIOESTERASE FAMILY MEMBER"/>
    <property type="match status" value="1"/>
</dbReference>
<dbReference type="InterPro" id="IPR050563">
    <property type="entry name" value="4-hydroxybenzoyl-CoA_TE"/>
</dbReference>
<gene>
    <name evidence="2" type="ORF">GALL_105350</name>
</gene>
<sequence>MPNSYERTIHFSDTDAAGVVYFARTLSICHEAYEEALGSAGLELHNFFSKAGVVVPIARAEADYKRPLACGDRIRVDVRPERLSGDSFAVNFVVTKLGRPEKQAAVARTVHVCIASDTRARTPLPPALAAWVDGATGPG</sequence>
<dbReference type="SUPFAM" id="SSF54637">
    <property type="entry name" value="Thioesterase/thiol ester dehydrase-isomerase"/>
    <property type="match status" value="1"/>
</dbReference>
<name>A0A1J5SFT7_9ZZZZ</name>
<evidence type="ECO:0000256" key="1">
    <source>
        <dbReference type="ARBA" id="ARBA00022801"/>
    </source>
</evidence>
<accession>A0A1J5SFT7</accession>
<dbReference type="EMBL" id="MLJW01000038">
    <property type="protein sequence ID" value="OIR07279.1"/>
    <property type="molecule type" value="Genomic_DNA"/>
</dbReference>
<organism evidence="2">
    <name type="scientific">mine drainage metagenome</name>
    <dbReference type="NCBI Taxonomy" id="410659"/>
    <lineage>
        <taxon>unclassified sequences</taxon>
        <taxon>metagenomes</taxon>
        <taxon>ecological metagenomes</taxon>
    </lineage>
</organism>
<dbReference type="HAMAP" id="MF_02101">
    <property type="entry name" value="DHNA_CoA_hydrolase"/>
    <property type="match status" value="1"/>
</dbReference>
<dbReference type="PANTHER" id="PTHR31793:SF37">
    <property type="entry name" value="ACYL-COA THIOESTER HYDROLASE YBGC"/>
    <property type="match status" value="1"/>
</dbReference>
<dbReference type="Gene3D" id="3.10.129.10">
    <property type="entry name" value="Hotdog Thioesterase"/>
    <property type="match status" value="1"/>
</dbReference>
<protein>
    <submittedName>
        <fullName evidence="2">1,4-dihydroxy-2-naphthoyl-CoA hydrolase</fullName>
        <ecNumber evidence="2">3.1.2.28</ecNumber>
    </submittedName>
</protein>
<evidence type="ECO:0000313" key="2">
    <source>
        <dbReference type="EMBL" id="OIR07279.1"/>
    </source>
</evidence>
<reference evidence="2" key="1">
    <citation type="submission" date="2016-10" db="EMBL/GenBank/DDBJ databases">
        <title>Sequence of Gallionella enrichment culture.</title>
        <authorList>
            <person name="Poehlein A."/>
            <person name="Muehling M."/>
            <person name="Daniel R."/>
        </authorList>
    </citation>
    <scope>NUCLEOTIDE SEQUENCE</scope>
</reference>
<dbReference type="InterPro" id="IPR022829">
    <property type="entry name" value="DHNA_CoA_hydrolase"/>
</dbReference>
<dbReference type="AlphaFoldDB" id="A0A1J5SFT7"/>
<dbReference type="GO" id="GO:0061522">
    <property type="term" value="F:1,4-dihydroxy-2-naphthoyl-CoA thioesterase activity"/>
    <property type="evidence" value="ECO:0007669"/>
    <property type="project" value="UniProtKB-EC"/>
</dbReference>
<dbReference type="InterPro" id="IPR029069">
    <property type="entry name" value="HotDog_dom_sf"/>
</dbReference>
<comment type="caution">
    <text evidence="2">The sequence shown here is derived from an EMBL/GenBank/DDBJ whole genome shotgun (WGS) entry which is preliminary data.</text>
</comment>
<keyword evidence="1 2" id="KW-0378">Hydrolase</keyword>
<dbReference type="CDD" id="cd00586">
    <property type="entry name" value="4HBT"/>
    <property type="match status" value="1"/>
</dbReference>
<dbReference type="EC" id="3.1.2.28" evidence="2"/>
<proteinExistence type="inferred from homology"/>
<dbReference type="GO" id="GO:0047617">
    <property type="term" value="F:fatty acyl-CoA hydrolase activity"/>
    <property type="evidence" value="ECO:0007669"/>
    <property type="project" value="TreeGrafter"/>
</dbReference>